<reference evidence="2 3" key="1">
    <citation type="submission" date="2015-09" db="EMBL/GenBank/DDBJ databases">
        <authorList>
            <consortium name="Pathogen Informatics"/>
        </authorList>
    </citation>
    <scope>NUCLEOTIDE SEQUENCE [LARGE SCALE GENOMIC DNA]</scope>
    <source>
        <strain evidence="2 3">2789STDY5834855</strain>
    </source>
</reference>
<dbReference type="PANTHER" id="PTHR32294:SF0">
    <property type="entry name" value="DNA POLYMERASE III SUBUNIT ALPHA"/>
    <property type="match status" value="1"/>
</dbReference>
<sequence length="421" mass="48490">MENKKFCHLHLHTEYSLLDSSAKIKKVISRAKELGMESIAITDHGVMYGCVAFYKEAIAQGIKPILGCEVYVASKSMDIKINDKDNGTYHLVLLVKNQVGYENLMKIVSAASIDGFYYKPRVDHDFLREHSEGLIALSACLGGEVQKNLLRDDYEKAKEVALMYKDIFKDGFYLEIQDHGMEEQRKVTEGNIKLARETGIPLIATNDVHYIKQEDSKAHDILMCIQTGKTVEDVNRRRYPSDQFYLKSPEEMWNMFSYVPEALENTIKIADECNFDYEFHVSKLPNFPVPEEYKTHFDYLEEVCFEGLVERYDVFEQFRNKLINVQDVKEFAETNEEAKTYVDRLSYELGVINQMGYVDYFLITWDFIKYSNDHGIPTGPGRGSAAGSIVAYTLGITKINPIKYSLLFERFLNPERVSMPD</sequence>
<dbReference type="EC" id="2.7.7.7" evidence="2"/>
<evidence type="ECO:0000313" key="2">
    <source>
        <dbReference type="EMBL" id="CUN69046.1"/>
    </source>
</evidence>
<dbReference type="NCBIfam" id="TIGR00594">
    <property type="entry name" value="polc"/>
    <property type="match status" value="1"/>
</dbReference>
<proteinExistence type="predicted"/>
<gene>
    <name evidence="2" type="primary">dnaE_1</name>
    <name evidence="2" type="ORF">ERS852470_00489</name>
</gene>
<dbReference type="SMART" id="SM00481">
    <property type="entry name" value="POLIIIAc"/>
    <property type="match status" value="1"/>
</dbReference>
<dbReference type="InterPro" id="IPR004805">
    <property type="entry name" value="DnaE2/DnaE/PolC"/>
</dbReference>
<protein>
    <submittedName>
        <fullName evidence="2">DNA polymerase III subunit alpha</fullName>
        <ecNumber evidence="2">2.7.7.7</ecNumber>
    </submittedName>
</protein>
<accession>A0A173Z0T2</accession>
<dbReference type="Pfam" id="PF02811">
    <property type="entry name" value="PHP"/>
    <property type="match status" value="1"/>
</dbReference>
<dbReference type="InterPro" id="IPR011708">
    <property type="entry name" value="DNA_pol3_alpha_NTPase_dom"/>
</dbReference>
<keyword evidence="2" id="KW-0808">Transferase</keyword>
<dbReference type="SUPFAM" id="SSF89550">
    <property type="entry name" value="PHP domain-like"/>
    <property type="match status" value="1"/>
</dbReference>
<name>A0A173Z0T2_9CLOT</name>
<dbReference type="GO" id="GO:0006260">
    <property type="term" value="P:DNA replication"/>
    <property type="evidence" value="ECO:0007669"/>
    <property type="project" value="InterPro"/>
</dbReference>
<dbReference type="STRING" id="84024.ERS852471_02818"/>
<dbReference type="InterPro" id="IPR003141">
    <property type="entry name" value="Pol/His_phosphatase_N"/>
</dbReference>
<dbReference type="EMBL" id="CYZV01000004">
    <property type="protein sequence ID" value="CUN69046.1"/>
    <property type="molecule type" value="Genomic_DNA"/>
</dbReference>
<dbReference type="CDD" id="cd12113">
    <property type="entry name" value="PHP_PolIIIA_DnaE3"/>
    <property type="match status" value="1"/>
</dbReference>
<organism evidence="2 3">
    <name type="scientific">Clostridium disporicum</name>
    <dbReference type="NCBI Taxonomy" id="84024"/>
    <lineage>
        <taxon>Bacteria</taxon>
        <taxon>Bacillati</taxon>
        <taxon>Bacillota</taxon>
        <taxon>Clostridia</taxon>
        <taxon>Eubacteriales</taxon>
        <taxon>Clostridiaceae</taxon>
        <taxon>Clostridium</taxon>
    </lineage>
</organism>
<feature type="domain" description="Polymerase/histidinol phosphatase N-terminal" evidence="1">
    <location>
        <begin position="7"/>
        <end position="74"/>
    </location>
</feature>
<dbReference type="Proteomes" id="UP000095558">
    <property type="component" value="Unassembled WGS sequence"/>
</dbReference>
<dbReference type="PANTHER" id="PTHR32294">
    <property type="entry name" value="DNA POLYMERASE III SUBUNIT ALPHA"/>
    <property type="match status" value="1"/>
</dbReference>
<dbReference type="AlphaFoldDB" id="A0A173Z0T2"/>
<dbReference type="OrthoDB" id="9803237at2"/>
<evidence type="ECO:0000259" key="1">
    <source>
        <dbReference type="SMART" id="SM00481"/>
    </source>
</evidence>
<dbReference type="Pfam" id="PF07733">
    <property type="entry name" value="DNA_pol3_alpha"/>
    <property type="match status" value="1"/>
</dbReference>
<dbReference type="Gene3D" id="3.20.20.140">
    <property type="entry name" value="Metal-dependent hydrolases"/>
    <property type="match status" value="1"/>
</dbReference>
<evidence type="ECO:0000313" key="3">
    <source>
        <dbReference type="Proteomes" id="UP000095558"/>
    </source>
</evidence>
<dbReference type="GO" id="GO:0003887">
    <property type="term" value="F:DNA-directed DNA polymerase activity"/>
    <property type="evidence" value="ECO:0007669"/>
    <property type="project" value="UniProtKB-EC"/>
</dbReference>
<dbReference type="InterPro" id="IPR016195">
    <property type="entry name" value="Pol/histidinol_Pase-like"/>
</dbReference>
<keyword evidence="2" id="KW-0548">Nucleotidyltransferase</keyword>
<dbReference type="GO" id="GO:0008408">
    <property type="term" value="F:3'-5' exonuclease activity"/>
    <property type="evidence" value="ECO:0007669"/>
    <property type="project" value="InterPro"/>
</dbReference>
<dbReference type="InterPro" id="IPR004013">
    <property type="entry name" value="PHP_dom"/>
</dbReference>